<dbReference type="SMART" id="SM00484">
    <property type="entry name" value="XPGI"/>
    <property type="match status" value="1"/>
</dbReference>
<evidence type="ECO:0000256" key="4">
    <source>
        <dbReference type="ARBA" id="ARBA00022723"/>
    </source>
</evidence>
<evidence type="ECO:0000256" key="1">
    <source>
        <dbReference type="ARBA" id="ARBA00001946"/>
    </source>
</evidence>
<keyword evidence="9" id="KW-0234">DNA repair</keyword>
<dbReference type="AlphaFoldDB" id="A0A6J5U1I3"/>
<dbReference type="InterPro" id="IPR029060">
    <property type="entry name" value="PIN-like_dom_sf"/>
</dbReference>
<keyword evidence="10" id="KW-0539">Nucleus</keyword>
<dbReference type="Gene3D" id="3.40.50.1010">
    <property type="entry name" value="5'-nuclease"/>
    <property type="match status" value="1"/>
</dbReference>
<dbReference type="PANTHER" id="PTHR11081">
    <property type="entry name" value="FLAP ENDONUCLEASE FAMILY MEMBER"/>
    <property type="match status" value="1"/>
</dbReference>
<dbReference type="PRINTS" id="PR00853">
    <property type="entry name" value="XPGRADSUPER"/>
</dbReference>
<dbReference type="GO" id="GO:0005634">
    <property type="term" value="C:nucleus"/>
    <property type="evidence" value="ECO:0007669"/>
    <property type="project" value="UniProtKB-SubCell"/>
</dbReference>
<keyword evidence="8" id="KW-0460">Magnesium</keyword>
<comment type="cofactor">
    <cofactor evidence="1">
        <name>Mg(2+)</name>
        <dbReference type="ChEBI" id="CHEBI:18420"/>
    </cofactor>
</comment>
<dbReference type="CDD" id="cd09869">
    <property type="entry name" value="PIN_GEN1"/>
    <property type="match status" value="1"/>
</dbReference>
<keyword evidence="3" id="KW-0540">Nuclease</keyword>
<dbReference type="FunFam" id="3.40.50.1010:FF:000032">
    <property type="entry name" value="Flap endonuclease GEN-like 1"/>
    <property type="match status" value="1"/>
</dbReference>
<dbReference type="GO" id="GO:0006281">
    <property type="term" value="P:DNA repair"/>
    <property type="evidence" value="ECO:0007669"/>
    <property type="project" value="UniProtKB-KW"/>
</dbReference>
<keyword evidence="5" id="KW-0255">Endonuclease</keyword>
<evidence type="ECO:0000259" key="14">
    <source>
        <dbReference type="SMART" id="SM00484"/>
    </source>
</evidence>
<dbReference type="SUPFAM" id="SSF47807">
    <property type="entry name" value="5' to 3' exonuclease, C-terminal subdomain"/>
    <property type="match status" value="1"/>
</dbReference>
<dbReference type="Gene3D" id="1.10.150.20">
    <property type="entry name" value="5' to 3' exonuclease, C-terminal subdomain"/>
    <property type="match status" value="1"/>
</dbReference>
<feature type="domain" description="XPG N-terminal" evidence="15">
    <location>
        <begin position="37"/>
        <end position="132"/>
    </location>
</feature>
<dbReference type="SMART" id="SM00485">
    <property type="entry name" value="XPGN"/>
    <property type="match status" value="1"/>
</dbReference>
<evidence type="ECO:0000256" key="9">
    <source>
        <dbReference type="ARBA" id="ARBA00023204"/>
    </source>
</evidence>
<evidence type="ECO:0000256" key="12">
    <source>
        <dbReference type="ARBA" id="ARBA00073453"/>
    </source>
</evidence>
<sequence length="534" mass="60215">MLSGEALPITNKQPNGTKPNDTEPSCRLLPPPPSRVMGVGGNFWDLLKPYARHEGFDFLRNKRVAVDLSFWLVQHETAIKDRARSPHLRLTFFRTINLFSKFGAFPVFVVDGSPSPLKSEARIARFFRSSGIDSSSLPVAGDGASVERNSTFTKYIQECVELLELLGMPVVKAKGEAEALCAQLDAEGHVDACITSDSDAFLFGAKCVIKTFQSNTREPFEYYYMSDIEAGLGLKRKHLIAISLLVGNDYDLNGVQGVGLDTALRFSQTFSEDEILNRLREIGNGDASPLRAKELISSLPVNIVVPQWDRKEKEQKKQDNWRLKVLSKIALEPNFPNDAIIEMYLGNSHGYFTENDGPCISWGSPKTEMVVDFLAYHQLWEPSYIRRRMLPMLSTIFLREKAKDPVKSLLYGQYEFDSIDRLKIRYGHQFYVVKWKKSAPSLGCVSCTVPLEESDVQQDDVMEVDESIDPFDESDVPMIDINNGCCFLLTDENTDLVHAAFPEEVDRFLQEKELKELKRRKTGKPETAGSRGVQ</sequence>
<organism evidence="16 17">
    <name type="scientific">Prunus armeniaca</name>
    <name type="common">Apricot</name>
    <name type="synonym">Armeniaca vulgaris</name>
    <dbReference type="NCBI Taxonomy" id="36596"/>
    <lineage>
        <taxon>Eukaryota</taxon>
        <taxon>Viridiplantae</taxon>
        <taxon>Streptophyta</taxon>
        <taxon>Embryophyta</taxon>
        <taxon>Tracheophyta</taxon>
        <taxon>Spermatophyta</taxon>
        <taxon>Magnoliopsida</taxon>
        <taxon>eudicotyledons</taxon>
        <taxon>Gunneridae</taxon>
        <taxon>Pentapetalae</taxon>
        <taxon>rosids</taxon>
        <taxon>fabids</taxon>
        <taxon>Rosales</taxon>
        <taxon>Rosaceae</taxon>
        <taxon>Amygdaloideae</taxon>
        <taxon>Amygdaleae</taxon>
        <taxon>Prunus</taxon>
    </lineage>
</organism>
<feature type="region of interest" description="Disordered" evidence="13">
    <location>
        <begin position="1"/>
        <end position="25"/>
    </location>
</feature>
<feature type="compositionally biased region" description="Polar residues" evidence="13">
    <location>
        <begin position="10"/>
        <end position="23"/>
    </location>
</feature>
<name>A0A6J5U1I3_PRUAR</name>
<evidence type="ECO:0000256" key="2">
    <source>
        <dbReference type="ARBA" id="ARBA00004123"/>
    </source>
</evidence>
<evidence type="ECO:0000256" key="3">
    <source>
        <dbReference type="ARBA" id="ARBA00022722"/>
    </source>
</evidence>
<dbReference type="InterPro" id="IPR006085">
    <property type="entry name" value="XPG_DNA_repair_N"/>
</dbReference>
<dbReference type="EMBL" id="CAEKDK010000002">
    <property type="protein sequence ID" value="CAB4269862.1"/>
    <property type="molecule type" value="Genomic_DNA"/>
</dbReference>
<comment type="similarity">
    <text evidence="11">Belongs to the XPG/RAD2 endonuclease family. GEN subfamily.</text>
</comment>
<dbReference type="InterPro" id="IPR036279">
    <property type="entry name" value="5-3_exonuclease_C_sf"/>
</dbReference>
<dbReference type="FunFam" id="1.10.150.20:FF:000030">
    <property type="entry name" value="Flap endonuclease GEN-like 1"/>
    <property type="match status" value="1"/>
</dbReference>
<reference evidence="16 17" key="1">
    <citation type="submission" date="2020-05" db="EMBL/GenBank/DDBJ databases">
        <authorList>
            <person name="Campoy J."/>
            <person name="Schneeberger K."/>
            <person name="Spophaly S."/>
        </authorList>
    </citation>
    <scope>NUCLEOTIDE SEQUENCE [LARGE SCALE GENOMIC DNA]</scope>
    <source>
        <strain evidence="16">PruArmRojPasFocal</strain>
    </source>
</reference>
<evidence type="ECO:0000313" key="16">
    <source>
        <dbReference type="EMBL" id="CAB4269862.1"/>
    </source>
</evidence>
<dbReference type="GO" id="GO:0009555">
    <property type="term" value="P:pollen development"/>
    <property type="evidence" value="ECO:0007669"/>
    <property type="project" value="TreeGrafter"/>
</dbReference>
<gene>
    <name evidence="16" type="ORF">CURHAP_LOCUS15677</name>
</gene>
<feature type="domain" description="XPG-I" evidence="14">
    <location>
        <begin position="164"/>
        <end position="234"/>
    </location>
</feature>
<evidence type="ECO:0000259" key="15">
    <source>
        <dbReference type="SMART" id="SM00485"/>
    </source>
</evidence>
<evidence type="ECO:0000256" key="8">
    <source>
        <dbReference type="ARBA" id="ARBA00022842"/>
    </source>
</evidence>
<keyword evidence="7" id="KW-0378">Hydrolase</keyword>
<proteinExistence type="inferred from homology"/>
<dbReference type="Proteomes" id="UP000507222">
    <property type="component" value="Unassembled WGS sequence"/>
</dbReference>
<evidence type="ECO:0000256" key="11">
    <source>
        <dbReference type="ARBA" id="ARBA00038112"/>
    </source>
</evidence>
<accession>A0A6J5U1I3</accession>
<comment type="subcellular location">
    <subcellularLocation>
        <location evidence="2">Nucleus</location>
    </subcellularLocation>
</comment>
<protein>
    <recommendedName>
        <fullName evidence="12">Flap endonuclease GEN-like 1</fullName>
    </recommendedName>
</protein>
<evidence type="ECO:0000256" key="5">
    <source>
        <dbReference type="ARBA" id="ARBA00022759"/>
    </source>
</evidence>
<evidence type="ECO:0000256" key="7">
    <source>
        <dbReference type="ARBA" id="ARBA00022801"/>
    </source>
</evidence>
<dbReference type="Pfam" id="PF00752">
    <property type="entry name" value="XPG_N"/>
    <property type="match status" value="1"/>
</dbReference>
<evidence type="ECO:0000313" key="17">
    <source>
        <dbReference type="Proteomes" id="UP000507222"/>
    </source>
</evidence>
<dbReference type="GO" id="GO:0046872">
    <property type="term" value="F:metal ion binding"/>
    <property type="evidence" value="ECO:0007669"/>
    <property type="project" value="UniProtKB-KW"/>
</dbReference>
<evidence type="ECO:0000256" key="6">
    <source>
        <dbReference type="ARBA" id="ARBA00022763"/>
    </source>
</evidence>
<dbReference type="Pfam" id="PF00867">
    <property type="entry name" value="XPG_I"/>
    <property type="match status" value="1"/>
</dbReference>
<dbReference type="GO" id="GO:0017108">
    <property type="term" value="F:5'-flap endonuclease activity"/>
    <property type="evidence" value="ECO:0007669"/>
    <property type="project" value="TreeGrafter"/>
</dbReference>
<dbReference type="GO" id="GO:0009650">
    <property type="term" value="P:UV protection"/>
    <property type="evidence" value="ECO:0007669"/>
    <property type="project" value="UniProtKB-ARBA"/>
</dbReference>
<dbReference type="InterPro" id="IPR006084">
    <property type="entry name" value="XPG/Rad2"/>
</dbReference>
<dbReference type="SUPFAM" id="SSF88723">
    <property type="entry name" value="PIN domain-like"/>
    <property type="match status" value="1"/>
</dbReference>
<keyword evidence="6" id="KW-0227">DNA damage</keyword>
<keyword evidence="4" id="KW-0479">Metal-binding</keyword>
<dbReference type="PANTHER" id="PTHR11081:SF59">
    <property type="entry name" value="FI23547P1"/>
    <property type="match status" value="1"/>
</dbReference>
<evidence type="ECO:0000256" key="13">
    <source>
        <dbReference type="SAM" id="MobiDB-lite"/>
    </source>
</evidence>
<evidence type="ECO:0000256" key="10">
    <source>
        <dbReference type="ARBA" id="ARBA00023242"/>
    </source>
</evidence>
<dbReference type="InterPro" id="IPR006086">
    <property type="entry name" value="XPG-I_dom"/>
</dbReference>